<keyword evidence="7" id="KW-0479">Metal-binding</keyword>
<dbReference type="GO" id="GO:0005886">
    <property type="term" value="C:plasma membrane"/>
    <property type="evidence" value="ECO:0007669"/>
    <property type="project" value="UniProtKB-SubCell"/>
</dbReference>
<dbReference type="InterPro" id="IPR011577">
    <property type="entry name" value="Cyt_b561_bac/Ni-Hgenase"/>
</dbReference>
<proteinExistence type="inferred from homology"/>
<dbReference type="EMBL" id="SMAO01000010">
    <property type="protein sequence ID" value="TCT18977.1"/>
    <property type="molecule type" value="Genomic_DNA"/>
</dbReference>
<keyword evidence="8" id="KW-0249">Electron transport</keyword>
<dbReference type="GO" id="GO:0020037">
    <property type="term" value="F:heme binding"/>
    <property type="evidence" value="ECO:0007669"/>
    <property type="project" value="TreeGrafter"/>
</dbReference>
<comment type="similarity">
    <text evidence="12">Belongs to the cytochrome b561 family.</text>
</comment>
<dbReference type="GO" id="GO:0009055">
    <property type="term" value="F:electron transfer activity"/>
    <property type="evidence" value="ECO:0007669"/>
    <property type="project" value="InterPro"/>
</dbReference>
<evidence type="ECO:0000256" key="12">
    <source>
        <dbReference type="ARBA" id="ARBA00037975"/>
    </source>
</evidence>
<evidence type="ECO:0000256" key="2">
    <source>
        <dbReference type="ARBA" id="ARBA00004651"/>
    </source>
</evidence>
<comment type="caution">
    <text evidence="15">The sequence shown here is derived from an EMBL/GenBank/DDBJ whole genome shotgun (WGS) entry which is preliminary data.</text>
</comment>
<evidence type="ECO:0000256" key="9">
    <source>
        <dbReference type="ARBA" id="ARBA00022989"/>
    </source>
</evidence>
<name>A0A4R3MTD1_9GAMM</name>
<comment type="cofactor">
    <cofactor evidence="1">
        <name>heme b</name>
        <dbReference type="ChEBI" id="CHEBI:60344"/>
    </cofactor>
</comment>
<evidence type="ECO:0000313" key="15">
    <source>
        <dbReference type="EMBL" id="TCT18977.1"/>
    </source>
</evidence>
<evidence type="ECO:0000256" key="7">
    <source>
        <dbReference type="ARBA" id="ARBA00022723"/>
    </source>
</evidence>
<feature type="transmembrane region" description="Helical" evidence="13">
    <location>
        <begin position="12"/>
        <end position="30"/>
    </location>
</feature>
<keyword evidence="5" id="KW-0349">Heme</keyword>
<dbReference type="Pfam" id="PF01292">
    <property type="entry name" value="Ni_hydr_CYTB"/>
    <property type="match status" value="1"/>
</dbReference>
<evidence type="ECO:0000256" key="8">
    <source>
        <dbReference type="ARBA" id="ARBA00022982"/>
    </source>
</evidence>
<evidence type="ECO:0000256" key="10">
    <source>
        <dbReference type="ARBA" id="ARBA00023004"/>
    </source>
</evidence>
<dbReference type="PANTHER" id="PTHR30529:SF7">
    <property type="entry name" value="CYTOCHROME B561 BACTERIAL_NI-HYDROGENASE DOMAIN-CONTAINING PROTEIN"/>
    <property type="match status" value="1"/>
</dbReference>
<dbReference type="InterPro" id="IPR016174">
    <property type="entry name" value="Di-haem_cyt_TM"/>
</dbReference>
<evidence type="ECO:0000256" key="4">
    <source>
        <dbReference type="ARBA" id="ARBA00022475"/>
    </source>
</evidence>
<dbReference type="RefSeq" id="WP_132978337.1">
    <property type="nucleotide sequence ID" value="NZ_SMAO01000010.1"/>
</dbReference>
<feature type="transmembrane region" description="Helical" evidence="13">
    <location>
        <begin position="91"/>
        <end position="111"/>
    </location>
</feature>
<feature type="transmembrane region" description="Helical" evidence="13">
    <location>
        <begin position="149"/>
        <end position="169"/>
    </location>
</feature>
<keyword evidence="6 13" id="KW-0812">Transmembrane</keyword>
<dbReference type="Gene3D" id="1.20.950.20">
    <property type="entry name" value="Transmembrane di-heme cytochromes, Chain C"/>
    <property type="match status" value="1"/>
</dbReference>
<evidence type="ECO:0000256" key="1">
    <source>
        <dbReference type="ARBA" id="ARBA00001970"/>
    </source>
</evidence>
<gene>
    <name evidence="15" type="ORF">EDC35_11024</name>
</gene>
<dbReference type="SUPFAM" id="SSF81342">
    <property type="entry name" value="Transmembrane di-heme cytochromes"/>
    <property type="match status" value="1"/>
</dbReference>
<evidence type="ECO:0000256" key="5">
    <source>
        <dbReference type="ARBA" id="ARBA00022617"/>
    </source>
</evidence>
<feature type="domain" description="Cytochrome b561 bacterial/Ni-hydrogenase" evidence="14">
    <location>
        <begin position="9"/>
        <end position="179"/>
    </location>
</feature>
<dbReference type="GO" id="GO:0046872">
    <property type="term" value="F:metal ion binding"/>
    <property type="evidence" value="ECO:0007669"/>
    <property type="project" value="UniProtKB-KW"/>
</dbReference>
<dbReference type="InterPro" id="IPR052168">
    <property type="entry name" value="Cytochrome_b561_oxidase"/>
</dbReference>
<evidence type="ECO:0000259" key="14">
    <source>
        <dbReference type="Pfam" id="PF01292"/>
    </source>
</evidence>
<evidence type="ECO:0000256" key="3">
    <source>
        <dbReference type="ARBA" id="ARBA00022448"/>
    </source>
</evidence>
<evidence type="ECO:0000256" key="13">
    <source>
        <dbReference type="SAM" id="Phobius"/>
    </source>
</evidence>
<keyword evidence="11 13" id="KW-0472">Membrane</keyword>
<accession>A0A4R3MTD1</accession>
<organism evidence="15 16">
    <name type="scientific">Thiobaca trueperi</name>
    <dbReference type="NCBI Taxonomy" id="127458"/>
    <lineage>
        <taxon>Bacteria</taxon>
        <taxon>Pseudomonadati</taxon>
        <taxon>Pseudomonadota</taxon>
        <taxon>Gammaproteobacteria</taxon>
        <taxon>Chromatiales</taxon>
        <taxon>Chromatiaceae</taxon>
        <taxon>Thiobaca</taxon>
    </lineage>
</organism>
<sequence>MNLNPSLQRYNLLSQLFHWLVAALIIGLIVTQKLHVAAPEASESAVWWIKLHISLGILLFLVVIPRILWARVSPQPAPLPGVAWTQTVAKLTHLVLNLATLLIPISGYLRVVSKGRVAEFFGTPLPSLLGESPWINDLMHILHGEPMELALYALVALHVVAAIWHQYILRDGALERMLPWGKRA</sequence>
<keyword evidence="3" id="KW-0813">Transport</keyword>
<keyword evidence="16" id="KW-1185">Reference proteome</keyword>
<dbReference type="PANTHER" id="PTHR30529">
    <property type="entry name" value="CYTOCHROME B561"/>
    <property type="match status" value="1"/>
</dbReference>
<keyword evidence="9 13" id="KW-1133">Transmembrane helix</keyword>
<keyword evidence="4" id="KW-1003">Cell membrane</keyword>
<dbReference type="OrthoDB" id="9793784at2"/>
<dbReference type="Proteomes" id="UP000295717">
    <property type="component" value="Unassembled WGS sequence"/>
</dbReference>
<reference evidence="15 16" key="1">
    <citation type="submission" date="2019-03" db="EMBL/GenBank/DDBJ databases">
        <title>Genomic Encyclopedia of Type Strains, Phase IV (KMG-IV): sequencing the most valuable type-strain genomes for metagenomic binning, comparative biology and taxonomic classification.</title>
        <authorList>
            <person name="Goeker M."/>
        </authorList>
    </citation>
    <scope>NUCLEOTIDE SEQUENCE [LARGE SCALE GENOMIC DNA]</scope>
    <source>
        <strain evidence="15 16">DSM 13587</strain>
    </source>
</reference>
<evidence type="ECO:0000256" key="6">
    <source>
        <dbReference type="ARBA" id="ARBA00022692"/>
    </source>
</evidence>
<dbReference type="GO" id="GO:0022904">
    <property type="term" value="P:respiratory electron transport chain"/>
    <property type="evidence" value="ECO:0007669"/>
    <property type="project" value="InterPro"/>
</dbReference>
<keyword evidence="10" id="KW-0408">Iron</keyword>
<comment type="subcellular location">
    <subcellularLocation>
        <location evidence="2">Cell membrane</location>
        <topology evidence="2">Multi-pass membrane protein</topology>
    </subcellularLocation>
</comment>
<evidence type="ECO:0000313" key="16">
    <source>
        <dbReference type="Proteomes" id="UP000295717"/>
    </source>
</evidence>
<feature type="transmembrane region" description="Helical" evidence="13">
    <location>
        <begin position="51"/>
        <end position="71"/>
    </location>
</feature>
<protein>
    <submittedName>
        <fullName evidence="15">Cytochrome b561</fullName>
    </submittedName>
</protein>
<dbReference type="AlphaFoldDB" id="A0A4R3MTD1"/>
<evidence type="ECO:0000256" key="11">
    <source>
        <dbReference type="ARBA" id="ARBA00023136"/>
    </source>
</evidence>